<gene>
    <name evidence="1" type="ORF">FO441_06695</name>
</gene>
<evidence type="ECO:0000313" key="1">
    <source>
        <dbReference type="EMBL" id="TVT28096.1"/>
    </source>
</evidence>
<name>A0A558AV53_9STAP</name>
<keyword evidence="1" id="KW-0808">Transferase</keyword>
<dbReference type="Pfam" id="PF13489">
    <property type="entry name" value="Methyltransf_23"/>
    <property type="match status" value="1"/>
</dbReference>
<dbReference type="InterPro" id="IPR029063">
    <property type="entry name" value="SAM-dependent_MTases_sf"/>
</dbReference>
<protein>
    <submittedName>
        <fullName evidence="1">Class I SAM-dependent methyltransferase</fullName>
    </submittedName>
</protein>
<keyword evidence="2" id="KW-1185">Reference proteome</keyword>
<sequence length="218" mass="25703">MMVDQHCKLCHTPVRIYTHAKLGRFYLCTGCEFIFKDRAFFLSEDEERQSYRRHNNSIEDPRYVTFFYKFLDDAVFPYIGTGRQGFDFGSGPEPVLATLLEQNHGFQMDIYDIFYAPDKVYQGKKYDLITATEVVEHLGDPLHYFKRFAGLLKPDGVLAVMTLFHHNDISHFNNWHYMRDRTHVSFYTPKTMRHIAEQSGLKVVHTDGIRYTTFMLDD</sequence>
<organism evidence="1 2">
    <name type="scientific">Salinicoccus cyprini</name>
    <dbReference type="NCBI Taxonomy" id="2493691"/>
    <lineage>
        <taxon>Bacteria</taxon>
        <taxon>Bacillati</taxon>
        <taxon>Bacillota</taxon>
        <taxon>Bacilli</taxon>
        <taxon>Bacillales</taxon>
        <taxon>Staphylococcaceae</taxon>
        <taxon>Salinicoccus</taxon>
    </lineage>
</organism>
<comment type="caution">
    <text evidence="1">The sequence shown here is derived from an EMBL/GenBank/DDBJ whole genome shotgun (WGS) entry which is preliminary data.</text>
</comment>
<dbReference type="RefSeq" id="WP_145287636.1">
    <property type="nucleotide sequence ID" value="NZ_VMSJ01000002.1"/>
</dbReference>
<dbReference type="Gene3D" id="3.40.50.150">
    <property type="entry name" value="Vaccinia Virus protein VP39"/>
    <property type="match status" value="1"/>
</dbReference>
<dbReference type="OrthoDB" id="9816564at2"/>
<proteinExistence type="predicted"/>
<reference evidence="1 2" key="1">
    <citation type="submission" date="2019-07" db="EMBL/GenBank/DDBJ databases">
        <title>Salinicoccus cyprini sp. nov., isolated from gastro-intestinal tract of mirror carp, Cyprinus carpio var. specularis, collected from Gobind Sagar Reservoir, Himachal Pradesh, India.</title>
        <authorList>
            <person name="Talwar C."/>
            <person name="Singh A.K."/>
            <person name="Lal R."/>
            <person name="Negi R.K."/>
        </authorList>
    </citation>
    <scope>NUCLEOTIDE SEQUENCE [LARGE SCALE GENOMIC DNA]</scope>
    <source>
        <strain evidence="1 2">CT19</strain>
    </source>
</reference>
<evidence type="ECO:0000313" key="2">
    <source>
        <dbReference type="Proteomes" id="UP000315103"/>
    </source>
</evidence>
<dbReference type="GO" id="GO:0032259">
    <property type="term" value="P:methylation"/>
    <property type="evidence" value="ECO:0007669"/>
    <property type="project" value="UniProtKB-KW"/>
</dbReference>
<dbReference type="AlphaFoldDB" id="A0A558AV53"/>
<accession>A0A558AV53</accession>
<keyword evidence="1" id="KW-0489">Methyltransferase</keyword>
<dbReference type="Proteomes" id="UP000315103">
    <property type="component" value="Unassembled WGS sequence"/>
</dbReference>
<dbReference type="SUPFAM" id="SSF53335">
    <property type="entry name" value="S-adenosyl-L-methionine-dependent methyltransferases"/>
    <property type="match status" value="1"/>
</dbReference>
<dbReference type="GO" id="GO:0008168">
    <property type="term" value="F:methyltransferase activity"/>
    <property type="evidence" value="ECO:0007669"/>
    <property type="project" value="UniProtKB-KW"/>
</dbReference>
<dbReference type="EMBL" id="VMSJ01000002">
    <property type="protein sequence ID" value="TVT28096.1"/>
    <property type="molecule type" value="Genomic_DNA"/>
</dbReference>